<dbReference type="Proteomes" id="UP000005801">
    <property type="component" value="Unassembled WGS sequence"/>
</dbReference>
<keyword evidence="4" id="KW-1185">Reference proteome</keyword>
<feature type="compositionally biased region" description="Low complexity" evidence="1">
    <location>
        <begin position="392"/>
        <end position="403"/>
    </location>
</feature>
<feature type="domain" description="eCIS core" evidence="2">
    <location>
        <begin position="31"/>
        <end position="96"/>
    </location>
</feature>
<accession>A6GGV4</accession>
<comment type="caution">
    <text evidence="3">The sequence shown here is derived from an EMBL/GenBank/DDBJ whole genome shotgun (WGS) entry which is preliminary data.</text>
</comment>
<proteinExistence type="predicted"/>
<dbReference type="EMBL" id="ABCS01000111">
    <property type="protein sequence ID" value="EDM74895.1"/>
    <property type="molecule type" value="Genomic_DNA"/>
</dbReference>
<dbReference type="eggNOG" id="COG3177">
    <property type="taxonomic scope" value="Bacteria"/>
</dbReference>
<feature type="compositionally biased region" description="Acidic residues" evidence="1">
    <location>
        <begin position="408"/>
        <end position="417"/>
    </location>
</feature>
<name>A6GGV4_9BACT</name>
<reference evidence="3 4" key="1">
    <citation type="submission" date="2007-06" db="EMBL/GenBank/DDBJ databases">
        <authorList>
            <person name="Shimkets L."/>
            <person name="Ferriera S."/>
            <person name="Johnson J."/>
            <person name="Kravitz S."/>
            <person name="Beeson K."/>
            <person name="Sutton G."/>
            <person name="Rogers Y.-H."/>
            <person name="Friedman R."/>
            <person name="Frazier M."/>
            <person name="Venter J.C."/>
        </authorList>
    </citation>
    <scope>NUCLEOTIDE SEQUENCE [LARGE SCALE GENOMIC DNA]</scope>
    <source>
        <strain evidence="3 4">SIR-1</strain>
    </source>
</reference>
<feature type="compositionally biased region" description="Low complexity" evidence="1">
    <location>
        <begin position="130"/>
        <end position="160"/>
    </location>
</feature>
<feature type="region of interest" description="Disordered" evidence="1">
    <location>
        <begin position="130"/>
        <end position="162"/>
    </location>
</feature>
<protein>
    <recommendedName>
        <fullName evidence="2">eCIS core domain-containing protein</fullName>
    </recommendedName>
</protein>
<evidence type="ECO:0000256" key="1">
    <source>
        <dbReference type="SAM" id="MobiDB-lite"/>
    </source>
</evidence>
<dbReference type="AlphaFoldDB" id="A6GGV4"/>
<sequence>MLQAVSDQSAHVSHLRGLQELADRSARSASLPSSLSRNLERLSGQPMGDVRVHYGSTAPSRVGAHAFTQGSDIHLGPRQERHLAHEAWHAVQQKQGRVAATGEVGGHALNSDSSLEREADVMGARAARGGFASGAERGPSFQSRSSTSPSSSSPSSSPAPVQRVAYDANDSVWKSHIKEGREMAPGQGYIRIVSRKGSWALSGNDHTWVCLEGVDPGGTQSETVVTDLSHSKVSINRNAANHVRALSSSTGNYVGSNYTITWQGVQGALTKAAQIKADYDEKWDNPTTGAWEDNPNRSYTYDETGRKMFKRARYINCARYAAKMLKASGVGNKFTRRRAGYVVMTPRGISLGLGRTWKQSAKTNARSAGRTAKAKVSEGIDKLKGMMPSWGTTQTQTQTQTQTPFESATEEDIDNMVDELAAGNGTDETVGTDVLEEDEELPRQSSQHL</sequence>
<gene>
    <name evidence="3" type="ORF">PPSIR1_24489</name>
</gene>
<evidence type="ECO:0000259" key="2">
    <source>
        <dbReference type="Pfam" id="PF13699"/>
    </source>
</evidence>
<dbReference type="InterPro" id="IPR025295">
    <property type="entry name" value="eCIS_core_dom"/>
</dbReference>
<evidence type="ECO:0000313" key="3">
    <source>
        <dbReference type="EMBL" id="EDM74895.1"/>
    </source>
</evidence>
<feature type="region of interest" description="Disordered" evidence="1">
    <location>
        <begin position="21"/>
        <end position="55"/>
    </location>
</feature>
<feature type="region of interest" description="Disordered" evidence="1">
    <location>
        <begin position="386"/>
        <end position="449"/>
    </location>
</feature>
<evidence type="ECO:0000313" key="4">
    <source>
        <dbReference type="Proteomes" id="UP000005801"/>
    </source>
</evidence>
<dbReference type="STRING" id="391625.PPSIR1_24489"/>
<dbReference type="Pfam" id="PF13699">
    <property type="entry name" value="eCIS_core"/>
    <property type="match status" value="1"/>
</dbReference>
<feature type="compositionally biased region" description="Low complexity" evidence="1">
    <location>
        <begin position="27"/>
        <end position="37"/>
    </location>
</feature>
<organism evidence="3 4">
    <name type="scientific">Plesiocystis pacifica SIR-1</name>
    <dbReference type="NCBI Taxonomy" id="391625"/>
    <lineage>
        <taxon>Bacteria</taxon>
        <taxon>Pseudomonadati</taxon>
        <taxon>Myxococcota</taxon>
        <taxon>Polyangia</taxon>
        <taxon>Nannocystales</taxon>
        <taxon>Nannocystaceae</taxon>
        <taxon>Plesiocystis</taxon>
    </lineage>
</organism>